<dbReference type="AlphaFoldDB" id="A0A4U1C878"/>
<evidence type="ECO:0000313" key="3">
    <source>
        <dbReference type="Proteomes" id="UP000308181"/>
    </source>
</evidence>
<evidence type="ECO:0000256" key="1">
    <source>
        <dbReference type="SAM" id="Phobius"/>
    </source>
</evidence>
<keyword evidence="1" id="KW-0812">Transmembrane</keyword>
<keyword evidence="1" id="KW-0472">Membrane</keyword>
<name>A0A4U1C878_9SPHI</name>
<reference evidence="2 3" key="1">
    <citation type="submission" date="2019-04" db="EMBL/GenBank/DDBJ databases">
        <title>Pedobacter sp. AR-3-17 sp. nov., isolated from Arctic soil.</title>
        <authorList>
            <person name="Dahal R.H."/>
            <person name="Kim D.-U."/>
        </authorList>
    </citation>
    <scope>NUCLEOTIDE SEQUENCE [LARGE SCALE GENOMIC DNA]</scope>
    <source>
        <strain evidence="2 3">AR-3-17</strain>
    </source>
</reference>
<accession>A0A4U1C878</accession>
<dbReference type="RefSeq" id="WP_136825089.1">
    <property type="nucleotide sequence ID" value="NZ_SWBP01000001.1"/>
</dbReference>
<sequence length="156" mass="18086">MGVEVYIINLVIGTVIFFILRWTFKKFVKADKLRIGLTWLGTIILTPIIYLGLIFIFINIIFYEPTRDFDKGKWFADKAKRYEMRDNIVESEMLKAKNKKEIIDLIGLPDFGSDSTDNWNYVLGTSGAGFGWQFNSLLVTFDNDKVVKVEKREVVD</sequence>
<gene>
    <name evidence="2" type="ORF">FA046_04195</name>
</gene>
<dbReference type="OrthoDB" id="1139344at2"/>
<organism evidence="2 3">
    <name type="scientific">Pedobacter cryophilus</name>
    <dbReference type="NCBI Taxonomy" id="2571271"/>
    <lineage>
        <taxon>Bacteria</taxon>
        <taxon>Pseudomonadati</taxon>
        <taxon>Bacteroidota</taxon>
        <taxon>Sphingobacteriia</taxon>
        <taxon>Sphingobacteriales</taxon>
        <taxon>Sphingobacteriaceae</taxon>
        <taxon>Pedobacter</taxon>
    </lineage>
</organism>
<dbReference type="Proteomes" id="UP000308181">
    <property type="component" value="Unassembled WGS sequence"/>
</dbReference>
<evidence type="ECO:0000313" key="2">
    <source>
        <dbReference type="EMBL" id="TKC00884.1"/>
    </source>
</evidence>
<keyword evidence="1" id="KW-1133">Transmembrane helix</keyword>
<feature type="transmembrane region" description="Helical" evidence="1">
    <location>
        <begin position="36"/>
        <end position="63"/>
    </location>
</feature>
<dbReference type="EMBL" id="SWBP01000001">
    <property type="protein sequence ID" value="TKC00884.1"/>
    <property type="molecule type" value="Genomic_DNA"/>
</dbReference>
<comment type="caution">
    <text evidence="2">The sequence shown here is derived from an EMBL/GenBank/DDBJ whole genome shotgun (WGS) entry which is preliminary data.</text>
</comment>
<keyword evidence="3" id="KW-1185">Reference proteome</keyword>
<evidence type="ECO:0008006" key="4">
    <source>
        <dbReference type="Google" id="ProtNLM"/>
    </source>
</evidence>
<proteinExistence type="predicted"/>
<protein>
    <recommendedName>
        <fullName evidence="4">Outer membrane protein assembly factor BamE</fullName>
    </recommendedName>
</protein>
<feature type="transmembrane region" description="Helical" evidence="1">
    <location>
        <begin position="6"/>
        <end position="24"/>
    </location>
</feature>